<reference evidence="2" key="1">
    <citation type="submission" date="2013-02" db="EMBL/GenBank/DDBJ databases">
        <authorList>
            <person name="Hughes D."/>
        </authorList>
    </citation>
    <scope>NUCLEOTIDE SEQUENCE</scope>
    <source>
        <strain>Durham</strain>
        <strain evidence="2">NC isolate 2 -- Noor lab</strain>
    </source>
</reference>
<dbReference type="EMBL" id="CAQQ02199022">
    <property type="status" value="NOT_ANNOTATED_CDS"/>
    <property type="molecule type" value="Genomic_DNA"/>
</dbReference>
<evidence type="ECO:0000313" key="1">
    <source>
        <dbReference type="EnsemblMetazoa" id="MESCA004452-PA"/>
    </source>
</evidence>
<keyword evidence="2" id="KW-1185">Reference proteome</keyword>
<dbReference type="AlphaFoldDB" id="T1GLN9"/>
<sequence length="59" mass="6757">MPAAGMLLTITHLAQMSTWVRLDIGQQHQRRSNFRERSRLDSTTSSYFQCLFTALRVGA</sequence>
<accession>T1GLN9</accession>
<dbReference type="Proteomes" id="UP000015102">
    <property type="component" value="Unassembled WGS sequence"/>
</dbReference>
<dbReference type="HOGENOM" id="CLU_2963455_0_0_1"/>
<proteinExistence type="predicted"/>
<protein>
    <submittedName>
        <fullName evidence="1">Uncharacterized protein</fullName>
    </submittedName>
</protein>
<organism evidence="1 2">
    <name type="scientific">Megaselia scalaris</name>
    <name type="common">Humpbacked fly</name>
    <name type="synonym">Phora scalaris</name>
    <dbReference type="NCBI Taxonomy" id="36166"/>
    <lineage>
        <taxon>Eukaryota</taxon>
        <taxon>Metazoa</taxon>
        <taxon>Ecdysozoa</taxon>
        <taxon>Arthropoda</taxon>
        <taxon>Hexapoda</taxon>
        <taxon>Insecta</taxon>
        <taxon>Pterygota</taxon>
        <taxon>Neoptera</taxon>
        <taxon>Endopterygota</taxon>
        <taxon>Diptera</taxon>
        <taxon>Brachycera</taxon>
        <taxon>Muscomorpha</taxon>
        <taxon>Platypezoidea</taxon>
        <taxon>Phoridae</taxon>
        <taxon>Megaseliini</taxon>
        <taxon>Megaselia</taxon>
    </lineage>
</organism>
<dbReference type="EnsemblMetazoa" id="MESCA004452-RA">
    <property type="protein sequence ID" value="MESCA004452-PA"/>
    <property type="gene ID" value="MESCA004452"/>
</dbReference>
<name>T1GLN9_MEGSC</name>
<evidence type="ECO:0000313" key="2">
    <source>
        <dbReference type="Proteomes" id="UP000015102"/>
    </source>
</evidence>
<reference evidence="1" key="2">
    <citation type="submission" date="2015-06" db="UniProtKB">
        <authorList>
            <consortium name="EnsemblMetazoa"/>
        </authorList>
    </citation>
    <scope>IDENTIFICATION</scope>
</reference>